<evidence type="ECO:0000259" key="3">
    <source>
        <dbReference type="Pfam" id="PF07593"/>
    </source>
</evidence>
<evidence type="ECO:0000256" key="1">
    <source>
        <dbReference type="ARBA" id="ARBA00022729"/>
    </source>
</evidence>
<feature type="chain" id="PRO_5021838115" evidence="2">
    <location>
        <begin position="18"/>
        <end position="624"/>
    </location>
</feature>
<evidence type="ECO:0000256" key="2">
    <source>
        <dbReference type="SAM" id="SignalP"/>
    </source>
</evidence>
<dbReference type="Gene3D" id="2.130.10.130">
    <property type="entry name" value="Integrin alpha, N-terminal"/>
    <property type="match status" value="2"/>
</dbReference>
<dbReference type="SUPFAM" id="SSF69318">
    <property type="entry name" value="Integrin alpha N-terminal domain"/>
    <property type="match status" value="2"/>
</dbReference>
<gene>
    <name evidence="4" type="ORF">I41_23630</name>
</gene>
<dbReference type="Gene3D" id="1.10.1330.10">
    <property type="entry name" value="Dockerin domain"/>
    <property type="match status" value="1"/>
</dbReference>
<feature type="domain" description="ASPIC/UnbV" evidence="3">
    <location>
        <begin position="447"/>
        <end position="518"/>
    </location>
</feature>
<dbReference type="EMBL" id="CP036339">
    <property type="protein sequence ID" value="QDT73174.1"/>
    <property type="molecule type" value="Genomic_DNA"/>
</dbReference>
<dbReference type="InterPro" id="IPR011519">
    <property type="entry name" value="UnbV_ASPIC"/>
</dbReference>
<dbReference type="NCBIfam" id="TIGR02595">
    <property type="entry name" value="PEP_CTERM"/>
    <property type="match status" value="1"/>
</dbReference>
<dbReference type="InterPro" id="IPR036439">
    <property type="entry name" value="Dockerin_dom_sf"/>
</dbReference>
<feature type="signal peptide" evidence="2">
    <location>
        <begin position="1"/>
        <end position="17"/>
    </location>
</feature>
<dbReference type="AlphaFoldDB" id="A0A517TXR9"/>
<reference evidence="4 5" key="1">
    <citation type="submission" date="2019-02" db="EMBL/GenBank/DDBJ databases">
        <title>Deep-cultivation of Planctomycetes and their phenomic and genomic characterization uncovers novel biology.</title>
        <authorList>
            <person name="Wiegand S."/>
            <person name="Jogler M."/>
            <person name="Boedeker C."/>
            <person name="Pinto D."/>
            <person name="Vollmers J."/>
            <person name="Rivas-Marin E."/>
            <person name="Kohn T."/>
            <person name="Peeters S.H."/>
            <person name="Heuer A."/>
            <person name="Rast P."/>
            <person name="Oberbeckmann S."/>
            <person name="Bunk B."/>
            <person name="Jeske O."/>
            <person name="Meyerdierks A."/>
            <person name="Storesund J.E."/>
            <person name="Kallscheuer N."/>
            <person name="Luecker S."/>
            <person name="Lage O.M."/>
            <person name="Pohl T."/>
            <person name="Merkel B.J."/>
            <person name="Hornburger P."/>
            <person name="Mueller R.-W."/>
            <person name="Bruemmer F."/>
            <person name="Labrenz M."/>
            <person name="Spormann A.M."/>
            <person name="Op den Camp H."/>
            <person name="Overmann J."/>
            <person name="Amann R."/>
            <person name="Jetten M.S.M."/>
            <person name="Mascher T."/>
            <person name="Medema M.H."/>
            <person name="Devos D.P."/>
            <person name="Kaster A.-K."/>
            <person name="Ovreas L."/>
            <person name="Rohde M."/>
            <person name="Galperin M.Y."/>
            <person name="Jogler C."/>
        </authorList>
    </citation>
    <scope>NUCLEOTIDE SEQUENCE [LARGE SCALE GENOMIC DNA]</scope>
    <source>
        <strain evidence="4 5">I41</strain>
    </source>
</reference>
<name>A0A517TXR9_9BACT</name>
<keyword evidence="5" id="KW-1185">Reference proteome</keyword>
<dbReference type="KEGG" id="llh:I41_23630"/>
<dbReference type="PANTHER" id="PTHR16026">
    <property type="entry name" value="CARTILAGE ACIDIC PROTEIN 1"/>
    <property type="match status" value="1"/>
</dbReference>
<evidence type="ECO:0000313" key="4">
    <source>
        <dbReference type="EMBL" id="QDT73174.1"/>
    </source>
</evidence>
<dbReference type="Pfam" id="PF07593">
    <property type="entry name" value="UnbV_ASPIC"/>
    <property type="match status" value="1"/>
</dbReference>
<dbReference type="GO" id="GO:0000272">
    <property type="term" value="P:polysaccharide catabolic process"/>
    <property type="evidence" value="ECO:0007669"/>
    <property type="project" value="InterPro"/>
</dbReference>
<accession>A0A517TXR9</accession>
<dbReference type="Proteomes" id="UP000317909">
    <property type="component" value="Chromosome"/>
</dbReference>
<dbReference type="InterPro" id="IPR013517">
    <property type="entry name" value="FG-GAP"/>
</dbReference>
<protein>
    <submittedName>
        <fullName evidence="4">ASPIC and UnbV</fullName>
    </submittedName>
</protein>
<dbReference type="InterPro" id="IPR013424">
    <property type="entry name" value="Ice-binding_C"/>
</dbReference>
<proteinExistence type="predicted"/>
<dbReference type="PANTHER" id="PTHR16026:SF0">
    <property type="entry name" value="CARTILAGE ACIDIC PROTEIN 1"/>
    <property type="match status" value="1"/>
</dbReference>
<evidence type="ECO:0000313" key="5">
    <source>
        <dbReference type="Proteomes" id="UP000317909"/>
    </source>
</evidence>
<dbReference type="InterPro" id="IPR027039">
    <property type="entry name" value="Crtac1"/>
</dbReference>
<organism evidence="4 5">
    <name type="scientific">Lacipirellula limnantheis</name>
    <dbReference type="NCBI Taxonomy" id="2528024"/>
    <lineage>
        <taxon>Bacteria</taxon>
        <taxon>Pseudomonadati</taxon>
        <taxon>Planctomycetota</taxon>
        <taxon>Planctomycetia</taxon>
        <taxon>Pirellulales</taxon>
        <taxon>Lacipirellulaceae</taxon>
        <taxon>Lacipirellula</taxon>
    </lineage>
</organism>
<keyword evidence="1 2" id="KW-0732">Signal</keyword>
<sequence length="624" mass="66899" precursor="true">MLWASIWSVATCSTSLATPLFNDVTTAAGITHTHAISSASNDAMTGGAAAGDFDGDGLIDLFFTRPGATDVLYRNTGTAFEDISTAAGFTATVPSAGVTSGDVDNDGDLDLYVSTTSHNRFYLYINDGAAHFTEQALLRGAAVEAPGTSTWRSMGTTFGDYDRDGYLDILTTDHSRPMSNNGSRLLHNLGAANPGHFEDVTHAAGLDVYRQALNLPNTVYRFQPQFADMDGDGRTDILFSSDDRTSQLFWNNGDGTFIDGTLAAGVGTDKSGMGSAVADYDGDGDLDWFITAIFDTPFLGVNPGNRLYRNNGNRTFTDVTTAAGVRNSGAGQEVSWGWGTAFLDYDNDGDQDLAMTNGWVALGYGGDDTTLRRNNGNGTFTDVTVGSGIVDTGQGRGLLRLDYDVDGDLDMLIVTLNGAPILYRNDTGESGSWLRVKTIGSVSNRNGIGAIVTVTPDAYLPEATQMWEIHNGESFLSQSEMTAHFGLGARTSPVDLVTIRWPSGIVQRFFDVAPNSVLIADEAMTGDFNADLHVDVEDLATWHEEFGQLASDRSADADLDGDVDGRDFLIWQRLLSPPATALDSARFVPEPSTYALLMIVLGSRLLRNVSTCLTSSPLRRRACF</sequence>
<dbReference type="Pfam" id="PF13517">
    <property type="entry name" value="FG-GAP_3"/>
    <property type="match status" value="3"/>
</dbReference>
<dbReference type="InterPro" id="IPR028994">
    <property type="entry name" value="Integrin_alpha_N"/>
</dbReference>